<keyword evidence="2" id="KW-0732">Signal</keyword>
<evidence type="ECO:0000256" key="1">
    <source>
        <dbReference type="SAM" id="MobiDB-lite"/>
    </source>
</evidence>
<keyword evidence="4" id="KW-1185">Reference proteome</keyword>
<gene>
    <name evidence="3" type="ORF">H8B22_05495</name>
</gene>
<evidence type="ECO:0000313" key="4">
    <source>
        <dbReference type="Proteomes" id="UP000516018"/>
    </source>
</evidence>
<sequence length="267" mass="27326">MKRSAAFLSLLLVAGVAHADDGLSLGLGVDYSSGDYGSDTTTKIFSVPVSAKYATGDWTFKASLPWVRVDGDANVVPGLGNLVNLNPKGRGRGNSGGGGGGTTAPTSGTTSGIGDLRLAATYAIPLQGRWGVDLTGNVKIATADEDKGLGTGENDYGAAVDVYRSVGAATTLFGGVGYTVLGESDFIEVDSVYNANLGVSHKLGNSSIGAMYDYRQPTSEAADDRSEVTGFYSFPTSDTGKLQLYATKGLSDGSPDWGAGVNFTAGF</sequence>
<evidence type="ECO:0000256" key="2">
    <source>
        <dbReference type="SAM" id="SignalP"/>
    </source>
</evidence>
<protein>
    <submittedName>
        <fullName evidence="3">Transporter</fullName>
    </submittedName>
</protein>
<evidence type="ECO:0000313" key="3">
    <source>
        <dbReference type="EMBL" id="QNP41661.1"/>
    </source>
</evidence>
<proteinExistence type="predicted"/>
<dbReference type="RefSeq" id="WP_187713097.1">
    <property type="nucleotide sequence ID" value="NZ_CP060820.1"/>
</dbReference>
<feature type="compositionally biased region" description="Gly residues" evidence="1">
    <location>
        <begin position="92"/>
        <end position="102"/>
    </location>
</feature>
<dbReference type="AlphaFoldDB" id="A0A7H0G045"/>
<dbReference type="Proteomes" id="UP000516018">
    <property type="component" value="Chromosome"/>
</dbReference>
<feature type="region of interest" description="Disordered" evidence="1">
    <location>
        <begin position="86"/>
        <end position="110"/>
    </location>
</feature>
<organism evidence="3 4">
    <name type="scientific">Agrilutibacter terrestris</name>
    <dbReference type="NCBI Taxonomy" id="2865112"/>
    <lineage>
        <taxon>Bacteria</taxon>
        <taxon>Pseudomonadati</taxon>
        <taxon>Pseudomonadota</taxon>
        <taxon>Gammaproteobacteria</taxon>
        <taxon>Lysobacterales</taxon>
        <taxon>Lysobacteraceae</taxon>
        <taxon>Agrilutibacter</taxon>
    </lineage>
</organism>
<feature type="chain" id="PRO_5028932284" evidence="2">
    <location>
        <begin position="20"/>
        <end position="267"/>
    </location>
</feature>
<feature type="signal peptide" evidence="2">
    <location>
        <begin position="1"/>
        <end position="19"/>
    </location>
</feature>
<reference evidence="3 4" key="1">
    <citation type="submission" date="2020-08" db="EMBL/GenBank/DDBJ databases">
        <title>Lysobacter sp. II4 sp. nov., isolated from soil.</title>
        <authorList>
            <person name="Woo C.Y."/>
            <person name="Kim J."/>
        </authorList>
    </citation>
    <scope>NUCLEOTIDE SEQUENCE [LARGE SCALE GENOMIC DNA]</scope>
    <source>
        <strain evidence="3 4">II4</strain>
    </source>
</reference>
<dbReference type="KEGG" id="lsx:H8B22_05495"/>
<accession>A0A7H0G045</accession>
<dbReference type="EMBL" id="CP060820">
    <property type="protein sequence ID" value="QNP41661.1"/>
    <property type="molecule type" value="Genomic_DNA"/>
</dbReference>
<name>A0A7H0G045_9GAMM</name>